<name>A0A1Z5KQB9_FISSO</name>
<dbReference type="PANTHER" id="PTHR31394">
    <property type="entry name" value="TRANSMEMBRANE PROTEIN 199"/>
    <property type="match status" value="1"/>
</dbReference>
<evidence type="ECO:0000256" key="2">
    <source>
        <dbReference type="ARBA" id="ARBA00022692"/>
    </source>
</evidence>
<dbReference type="OrthoDB" id="46961at2759"/>
<comment type="subcellular location">
    <subcellularLocation>
        <location evidence="1">Endoplasmic reticulum membrane</location>
        <topology evidence="1">Multi-pass membrane protein</topology>
    </subcellularLocation>
</comment>
<protein>
    <recommendedName>
        <fullName evidence="10">Endoplasmic reticulum-based factor for assembly of V-ATPase</fullName>
    </recommendedName>
</protein>
<dbReference type="PANTHER" id="PTHR31394:SF1">
    <property type="entry name" value="TRANSMEMBRANE PROTEIN 199"/>
    <property type="match status" value="1"/>
</dbReference>
<dbReference type="GO" id="GO:0005789">
    <property type="term" value="C:endoplasmic reticulum membrane"/>
    <property type="evidence" value="ECO:0007669"/>
    <property type="project" value="UniProtKB-SubCell"/>
</dbReference>
<reference evidence="8 9" key="1">
    <citation type="journal article" date="2015" name="Plant Cell">
        <title>Oil accumulation by the oleaginous diatom Fistulifera solaris as revealed by the genome and transcriptome.</title>
        <authorList>
            <person name="Tanaka T."/>
            <person name="Maeda Y."/>
            <person name="Veluchamy A."/>
            <person name="Tanaka M."/>
            <person name="Abida H."/>
            <person name="Marechal E."/>
            <person name="Bowler C."/>
            <person name="Muto M."/>
            <person name="Sunaga Y."/>
            <person name="Tanaka M."/>
            <person name="Yoshino T."/>
            <person name="Taniguchi T."/>
            <person name="Fukuda Y."/>
            <person name="Nemoto M."/>
            <person name="Matsumoto M."/>
            <person name="Wong P.S."/>
            <person name="Aburatani S."/>
            <person name="Fujibuchi W."/>
        </authorList>
    </citation>
    <scope>NUCLEOTIDE SEQUENCE [LARGE SCALE GENOMIC DNA]</scope>
    <source>
        <strain evidence="8 9">JPCC DA0580</strain>
    </source>
</reference>
<dbReference type="Proteomes" id="UP000198406">
    <property type="component" value="Unassembled WGS sequence"/>
</dbReference>
<keyword evidence="3" id="KW-0256">Endoplasmic reticulum</keyword>
<feature type="transmembrane region" description="Helical" evidence="7">
    <location>
        <begin position="181"/>
        <end position="201"/>
    </location>
</feature>
<evidence type="ECO:0000313" key="9">
    <source>
        <dbReference type="Proteomes" id="UP000198406"/>
    </source>
</evidence>
<gene>
    <name evidence="8" type="ORF">FisN_12Hh125</name>
</gene>
<dbReference type="Pfam" id="PF11712">
    <property type="entry name" value="Vma12"/>
    <property type="match status" value="1"/>
</dbReference>
<feature type="compositionally biased region" description="Polar residues" evidence="6">
    <location>
        <begin position="217"/>
        <end position="229"/>
    </location>
</feature>
<keyword evidence="9" id="KW-1185">Reference proteome</keyword>
<evidence type="ECO:0000256" key="7">
    <source>
        <dbReference type="SAM" id="Phobius"/>
    </source>
</evidence>
<feature type="region of interest" description="Disordered" evidence="6">
    <location>
        <begin position="211"/>
        <end position="242"/>
    </location>
</feature>
<dbReference type="InParanoid" id="A0A1Z5KQB9"/>
<keyword evidence="4 7" id="KW-1133">Transmembrane helix</keyword>
<evidence type="ECO:0008006" key="10">
    <source>
        <dbReference type="Google" id="ProtNLM"/>
    </source>
</evidence>
<dbReference type="AlphaFoldDB" id="A0A1Z5KQB9"/>
<evidence type="ECO:0000256" key="4">
    <source>
        <dbReference type="ARBA" id="ARBA00022989"/>
    </source>
</evidence>
<evidence type="ECO:0000313" key="8">
    <source>
        <dbReference type="EMBL" id="GAX28510.1"/>
    </source>
</evidence>
<keyword evidence="5 7" id="KW-0472">Membrane</keyword>
<sequence length="242" mass="27984">MALKSKEHAAIHYRKRLEGVKPTPELLELLELSLQKSPPDVRWKETDQWITIPLLRLMQQVLEPHDCERLEKALQQTSLVFTPKPPPVALTKEQEEYRKRIERLALKHEERRYTELTSNVNKAPEKDDVTTRSMTYAASVGLNMVIAPLSFGCFMYFFAGGLLDYFLESDGSSSKSDMKRVIIGVVSGVIMLFIEMLLFVIRTHEMDEAMRKKSKRAPQTQVPFSQYTSETKKTFVEEKKSR</sequence>
<feature type="transmembrane region" description="Helical" evidence="7">
    <location>
        <begin position="140"/>
        <end position="161"/>
    </location>
</feature>
<evidence type="ECO:0000256" key="6">
    <source>
        <dbReference type="SAM" id="MobiDB-lite"/>
    </source>
</evidence>
<accession>A0A1Z5KQB9</accession>
<feature type="compositionally biased region" description="Basic and acidic residues" evidence="6">
    <location>
        <begin position="230"/>
        <end position="242"/>
    </location>
</feature>
<proteinExistence type="predicted"/>
<dbReference type="GO" id="GO:0070072">
    <property type="term" value="P:vacuolar proton-transporting V-type ATPase complex assembly"/>
    <property type="evidence" value="ECO:0007669"/>
    <property type="project" value="InterPro"/>
</dbReference>
<keyword evidence="2 7" id="KW-0812">Transmembrane</keyword>
<comment type="caution">
    <text evidence="8">The sequence shown here is derived from an EMBL/GenBank/DDBJ whole genome shotgun (WGS) entry which is preliminary data.</text>
</comment>
<dbReference type="InterPro" id="IPR021013">
    <property type="entry name" value="ATPase_Vma12"/>
</dbReference>
<evidence type="ECO:0000256" key="5">
    <source>
        <dbReference type="ARBA" id="ARBA00023136"/>
    </source>
</evidence>
<dbReference type="EMBL" id="BDSP01000276">
    <property type="protein sequence ID" value="GAX28510.1"/>
    <property type="molecule type" value="Genomic_DNA"/>
</dbReference>
<evidence type="ECO:0000256" key="1">
    <source>
        <dbReference type="ARBA" id="ARBA00004477"/>
    </source>
</evidence>
<evidence type="ECO:0000256" key="3">
    <source>
        <dbReference type="ARBA" id="ARBA00022824"/>
    </source>
</evidence>
<organism evidence="8 9">
    <name type="scientific">Fistulifera solaris</name>
    <name type="common">Oleaginous diatom</name>
    <dbReference type="NCBI Taxonomy" id="1519565"/>
    <lineage>
        <taxon>Eukaryota</taxon>
        <taxon>Sar</taxon>
        <taxon>Stramenopiles</taxon>
        <taxon>Ochrophyta</taxon>
        <taxon>Bacillariophyta</taxon>
        <taxon>Bacillariophyceae</taxon>
        <taxon>Bacillariophycidae</taxon>
        <taxon>Naviculales</taxon>
        <taxon>Naviculaceae</taxon>
        <taxon>Fistulifera</taxon>
    </lineage>
</organism>